<dbReference type="EMBL" id="CALOZG010000010">
    <property type="protein sequence ID" value="CAH4030169.1"/>
    <property type="molecule type" value="Genomic_DNA"/>
</dbReference>
<dbReference type="GO" id="GO:0005737">
    <property type="term" value="C:cytoplasm"/>
    <property type="evidence" value="ECO:0007669"/>
    <property type="project" value="TreeGrafter"/>
</dbReference>
<evidence type="ECO:0000313" key="3">
    <source>
        <dbReference type="Proteomes" id="UP001152562"/>
    </source>
</evidence>
<keyword evidence="3" id="KW-1185">Reference proteome</keyword>
<dbReference type="PANTHER" id="PTHR13369">
    <property type="match status" value="1"/>
</dbReference>
<dbReference type="Gene3D" id="3.40.50.150">
    <property type="entry name" value="Vaccinia Virus protein VP39"/>
    <property type="match status" value="1"/>
</dbReference>
<protein>
    <recommendedName>
        <fullName evidence="1">Methyltransferase domain-containing protein</fullName>
    </recommendedName>
</protein>
<dbReference type="InterPro" id="IPR025714">
    <property type="entry name" value="Methyltranfer_dom"/>
</dbReference>
<dbReference type="Pfam" id="PF13679">
    <property type="entry name" value="Methyltransf_32"/>
    <property type="match status" value="1"/>
</dbReference>
<dbReference type="InterPro" id="IPR029063">
    <property type="entry name" value="SAM-dependent_MTases_sf"/>
</dbReference>
<feature type="domain" description="Methyltransferase" evidence="1">
    <location>
        <begin position="397"/>
        <end position="518"/>
    </location>
</feature>
<dbReference type="SUPFAM" id="SSF53335">
    <property type="entry name" value="S-adenosyl-L-methionine-dependent methyltransferases"/>
    <property type="match status" value="1"/>
</dbReference>
<comment type="caution">
    <text evidence="2">The sequence shown here is derived from an EMBL/GenBank/DDBJ whole genome shotgun (WGS) entry which is preliminary data.</text>
</comment>
<accession>A0A9P0TD14</accession>
<proteinExistence type="predicted"/>
<organism evidence="2 3">
    <name type="scientific">Pieris brassicae</name>
    <name type="common">White butterfly</name>
    <name type="synonym">Large white butterfly</name>
    <dbReference type="NCBI Taxonomy" id="7116"/>
    <lineage>
        <taxon>Eukaryota</taxon>
        <taxon>Metazoa</taxon>
        <taxon>Ecdysozoa</taxon>
        <taxon>Arthropoda</taxon>
        <taxon>Hexapoda</taxon>
        <taxon>Insecta</taxon>
        <taxon>Pterygota</taxon>
        <taxon>Neoptera</taxon>
        <taxon>Endopterygota</taxon>
        <taxon>Lepidoptera</taxon>
        <taxon>Glossata</taxon>
        <taxon>Ditrysia</taxon>
        <taxon>Papilionoidea</taxon>
        <taxon>Pieridae</taxon>
        <taxon>Pierinae</taxon>
        <taxon>Pieris</taxon>
    </lineage>
</organism>
<dbReference type="PANTHER" id="PTHR13369:SF0">
    <property type="entry name" value="GLUTATHIONE S-TRANSFERASE C-TERMINAL DOMAIN-CONTAINING PROTEIN"/>
    <property type="match status" value="1"/>
</dbReference>
<dbReference type="Proteomes" id="UP001152562">
    <property type="component" value="Unassembled WGS sequence"/>
</dbReference>
<sequence>MSNFIYLETFNSYDNYKQTLTLKVPLESLISFCIYKYCCPDNVELYFTNTNKSASCVSLELHIEDISFLDPSEIPWQAASCVFPVVLHEDTVITGLCAVARHICKYRNSKQGTNEHEEGLLGFRKSCLQAPNEVSIWTKFCEIDSIKTVLKILELSELREIPINMVRFENHLSKPVRIHNVYKVARDKKREGLESKKATSLPERNETKDILDNLRTPRPRKWKSNIKKDFEINCSLKTEELSISHQFAEGPFLTLADIILFPSYYIFLKSLGENIIEKFLPLSFKWYKNLSSISELKILTLILNEIKHIKTVSIHKLVLWPETDDVSLYKSDPKRHNPKKRIFTKPEDIENAINTLTSDLELNILLNENNSNIDWQTVPDGANPSAGHLPDVRVNRKSQQLENLTLAVTSMAQDGDLIVDFCSGSGHLGILIAHLLPKCTVILLENKEQSLLRARHRVHEMRLKNVFFFQCNLDFFVGKFNIGVALHACGIASDLVLDKCLKANAKFVLCPCCYGSLHATDRLNYPRSKRFSDITIDNYLCIGHTADQTHDNHPLTERGARCMAIIDSDRGRLAEEHGYTVTLSKLKPLSCTPKNNLLIGVPS</sequence>
<evidence type="ECO:0000313" key="2">
    <source>
        <dbReference type="EMBL" id="CAH4030169.1"/>
    </source>
</evidence>
<name>A0A9P0TD14_PIEBR</name>
<dbReference type="AlphaFoldDB" id="A0A9P0TD14"/>
<dbReference type="FunFam" id="3.40.50.150:FF:000725">
    <property type="entry name" value="Glutathione S-transferase, C-terminal domain-containing"/>
    <property type="match status" value="1"/>
</dbReference>
<evidence type="ECO:0000259" key="1">
    <source>
        <dbReference type="Pfam" id="PF13679"/>
    </source>
</evidence>
<gene>
    <name evidence="2" type="ORF">PIBRA_LOCUS6844</name>
</gene>
<reference evidence="2" key="1">
    <citation type="submission" date="2022-05" db="EMBL/GenBank/DDBJ databases">
        <authorList>
            <person name="Okamura Y."/>
        </authorList>
    </citation>
    <scope>NUCLEOTIDE SEQUENCE</scope>
</reference>